<dbReference type="AlphaFoldDB" id="A0A382UDR0"/>
<name>A0A382UDR0_9ZZZZ</name>
<protein>
    <submittedName>
        <fullName evidence="1">Uncharacterized protein</fullName>
    </submittedName>
</protein>
<feature type="non-terminal residue" evidence="1">
    <location>
        <position position="1"/>
    </location>
</feature>
<organism evidence="1">
    <name type="scientific">marine metagenome</name>
    <dbReference type="NCBI Taxonomy" id="408172"/>
    <lineage>
        <taxon>unclassified sequences</taxon>
        <taxon>metagenomes</taxon>
        <taxon>ecological metagenomes</taxon>
    </lineage>
</organism>
<reference evidence="1" key="1">
    <citation type="submission" date="2018-05" db="EMBL/GenBank/DDBJ databases">
        <authorList>
            <person name="Lanie J.A."/>
            <person name="Ng W.-L."/>
            <person name="Kazmierczak K.M."/>
            <person name="Andrzejewski T.M."/>
            <person name="Davidsen T.M."/>
            <person name="Wayne K.J."/>
            <person name="Tettelin H."/>
            <person name="Glass J.I."/>
            <person name="Rusch D."/>
            <person name="Podicherti R."/>
            <person name="Tsui H.-C.T."/>
            <person name="Winkler M.E."/>
        </authorList>
    </citation>
    <scope>NUCLEOTIDE SEQUENCE</scope>
</reference>
<evidence type="ECO:0000313" key="1">
    <source>
        <dbReference type="EMBL" id="SVD32400.1"/>
    </source>
</evidence>
<dbReference type="EMBL" id="UINC01143459">
    <property type="protein sequence ID" value="SVD32400.1"/>
    <property type="molecule type" value="Genomic_DNA"/>
</dbReference>
<sequence>PSVKATINAFINLLCLTVFLLN</sequence>
<proteinExistence type="predicted"/>
<accession>A0A382UDR0</accession>
<gene>
    <name evidence="1" type="ORF">METZ01_LOCUS385254</name>
</gene>